<comment type="caution">
    <text evidence="1">The sequence shown here is derived from an EMBL/GenBank/DDBJ whole genome shotgun (WGS) entry which is preliminary data.</text>
</comment>
<evidence type="ECO:0000313" key="1">
    <source>
        <dbReference type="EMBL" id="TFY99237.1"/>
    </source>
</evidence>
<evidence type="ECO:0000313" key="2">
    <source>
        <dbReference type="Proteomes" id="UP000298180"/>
    </source>
</evidence>
<name>A0A4Z0BLV5_9BURK</name>
<dbReference type="Proteomes" id="UP000298180">
    <property type="component" value="Unassembled WGS sequence"/>
</dbReference>
<keyword evidence="2" id="KW-1185">Reference proteome</keyword>
<reference evidence="1 2" key="1">
    <citation type="submission" date="2019-03" db="EMBL/GenBank/DDBJ databases">
        <title>Ramlibacter henchirensis DSM 14656, whole genome shotgun sequence.</title>
        <authorList>
            <person name="Zhang X."/>
            <person name="Feng G."/>
            <person name="Zhu H."/>
        </authorList>
    </citation>
    <scope>NUCLEOTIDE SEQUENCE [LARGE SCALE GENOMIC DNA]</scope>
    <source>
        <strain evidence="1 2">DSM 14656</strain>
    </source>
</reference>
<dbReference type="RefSeq" id="WP_135265464.1">
    <property type="nucleotide sequence ID" value="NZ_SMLM01000004.1"/>
</dbReference>
<sequence>MNKVKTTELSRPFGQFWPVSVLWEGDGALFPSEQSARWALRAIKRRLAEAGALAYHRGRLQVDPKKVAEIAHELAIEKARQRYSA</sequence>
<dbReference type="AlphaFoldDB" id="A0A4Z0BLV5"/>
<proteinExistence type="predicted"/>
<gene>
    <name evidence="1" type="ORF">EZ313_21975</name>
</gene>
<organism evidence="1 2">
    <name type="scientific">Ramlibacter henchirensis</name>
    <dbReference type="NCBI Taxonomy" id="204072"/>
    <lineage>
        <taxon>Bacteria</taxon>
        <taxon>Pseudomonadati</taxon>
        <taxon>Pseudomonadota</taxon>
        <taxon>Betaproteobacteria</taxon>
        <taxon>Burkholderiales</taxon>
        <taxon>Comamonadaceae</taxon>
        <taxon>Ramlibacter</taxon>
    </lineage>
</organism>
<protein>
    <submittedName>
        <fullName evidence="1">Uncharacterized protein</fullName>
    </submittedName>
</protein>
<accession>A0A4Z0BLV5</accession>
<dbReference type="EMBL" id="SMLM01000004">
    <property type="protein sequence ID" value="TFY99237.1"/>
    <property type="molecule type" value="Genomic_DNA"/>
</dbReference>
<dbReference type="OrthoDB" id="8912452at2"/>